<name>D9J344_MOUSE</name>
<keyword evidence="2 5" id="KW-0732">Signal</keyword>
<feature type="chain" id="PRO_5003125676" evidence="5">
    <location>
        <begin position="20"/>
        <end position="205"/>
    </location>
</feature>
<evidence type="ECO:0000259" key="6">
    <source>
        <dbReference type="Pfam" id="PF11465"/>
    </source>
</evidence>
<sequence length="205" mass="23015">MLGQAILFTTFLLLRAHRGQDCPDSSEEVIGVSGKPVQLRPSNIQTKDVTAQWKKREQGSHTKIEILNWCNGGPSWSNVSFSDIYGFDDEDFALSIKSAQLQDSGHYLLEIINTDGRVCTKNFQLLILDHVETPNLKAQWKPWANGTCQLFLSCLVPKDNNVSYALYRGSTLISNQRIQVSALCGDHYDSSYKISRGHHLLLCVD</sequence>
<evidence type="ECO:0000256" key="1">
    <source>
        <dbReference type="ARBA" id="ARBA00004370"/>
    </source>
</evidence>
<dbReference type="AlphaFoldDB" id="D9J344"/>
<dbReference type="InterPro" id="IPR013783">
    <property type="entry name" value="Ig-like_fold"/>
</dbReference>
<evidence type="ECO:0000256" key="3">
    <source>
        <dbReference type="ARBA" id="ARBA00023136"/>
    </source>
</evidence>
<comment type="subcellular location">
    <subcellularLocation>
        <location evidence="1">Membrane</location>
    </subcellularLocation>
</comment>
<proteinExistence type="predicted"/>
<dbReference type="InterPro" id="IPR024303">
    <property type="entry name" value="NK_rcpt_2B4_Ig_dom"/>
</dbReference>
<evidence type="ECO:0000256" key="4">
    <source>
        <dbReference type="ARBA" id="ARBA00023180"/>
    </source>
</evidence>
<dbReference type="EMBL" id="HM370554">
    <property type="protein sequence ID" value="ADJ67485.1"/>
    <property type="molecule type" value="Genomic_DNA"/>
</dbReference>
<dbReference type="Pfam" id="PF11465">
    <property type="entry name" value="Receptor_2B4"/>
    <property type="match status" value="1"/>
</dbReference>
<dbReference type="CDD" id="cd05741">
    <property type="entry name" value="IgV_CEACAM_like"/>
    <property type="match status" value="1"/>
</dbReference>
<dbReference type="InterPro" id="IPR015631">
    <property type="entry name" value="CD2/SLAM_rcpt"/>
</dbReference>
<feature type="domain" description="Natural killer cell receptor 2B4 immunoglobulin" evidence="6">
    <location>
        <begin position="22"/>
        <end position="129"/>
    </location>
</feature>
<keyword evidence="7" id="KW-0675">Receptor</keyword>
<organism evidence="7">
    <name type="scientific">Mus musculus</name>
    <name type="common">Mouse</name>
    <dbReference type="NCBI Taxonomy" id="10090"/>
    <lineage>
        <taxon>Eukaryota</taxon>
        <taxon>Metazoa</taxon>
        <taxon>Chordata</taxon>
        <taxon>Craniata</taxon>
        <taxon>Vertebrata</taxon>
        <taxon>Euteleostomi</taxon>
        <taxon>Mammalia</taxon>
        <taxon>Eutheria</taxon>
        <taxon>Euarchontoglires</taxon>
        <taxon>Glires</taxon>
        <taxon>Rodentia</taxon>
        <taxon>Myomorpha</taxon>
        <taxon>Muroidea</taxon>
        <taxon>Muridae</taxon>
        <taxon>Murinae</taxon>
        <taxon>Mus</taxon>
        <taxon>Mus</taxon>
    </lineage>
</organism>
<accession>D9J344</accession>
<reference evidence="7" key="1">
    <citation type="journal article" date="2011" name="BMC Genomics">
        <title>Strain-specific copy number variation in the intelectin locus on the 129 mouse chromosome 1.</title>
        <authorList>
            <person name="Lu Z.H."/>
            <person name="di Domenico A."/>
            <person name="Wright S.H."/>
            <person name="Knight P.A."/>
            <person name="Whitelaw C.B."/>
            <person name="Pemberton A.D."/>
        </authorList>
    </citation>
    <scope>NUCLEOTIDE SEQUENCE</scope>
    <source>
        <strain evidence="7">129S7/SvEvBrd-Hprtb-m2</strain>
    </source>
</reference>
<dbReference type="PANTHER" id="PTHR12080:SF56">
    <property type="entry name" value="NATURAL KILLER CELL RECEPTOR 2B4"/>
    <property type="match status" value="1"/>
</dbReference>
<dbReference type="SUPFAM" id="SSF48726">
    <property type="entry name" value="Immunoglobulin"/>
    <property type="match status" value="1"/>
</dbReference>
<dbReference type="Gene3D" id="2.60.40.10">
    <property type="entry name" value="Immunoglobulins"/>
    <property type="match status" value="1"/>
</dbReference>
<dbReference type="PANTHER" id="PTHR12080">
    <property type="entry name" value="SIGNALING LYMPHOCYTIC ACTIVATION MOLECULE"/>
    <property type="match status" value="1"/>
</dbReference>
<feature type="signal peptide" evidence="5">
    <location>
        <begin position="1"/>
        <end position="19"/>
    </location>
</feature>
<keyword evidence="4" id="KW-0325">Glycoprotein</keyword>
<keyword evidence="3" id="KW-0472">Membrane</keyword>
<evidence type="ECO:0000256" key="2">
    <source>
        <dbReference type="ARBA" id="ARBA00022729"/>
    </source>
</evidence>
<gene>
    <name evidence="7" type="primary">Cd244_SE</name>
</gene>
<dbReference type="InterPro" id="IPR036179">
    <property type="entry name" value="Ig-like_dom_sf"/>
</dbReference>
<dbReference type="GO" id="GO:0016020">
    <property type="term" value="C:membrane"/>
    <property type="evidence" value="ECO:0007669"/>
    <property type="project" value="UniProtKB-SubCell"/>
</dbReference>
<evidence type="ECO:0000313" key="7">
    <source>
        <dbReference type="EMBL" id="ADJ67485.1"/>
    </source>
</evidence>
<protein>
    <submittedName>
        <fullName evidence="7">Secreted NK cell receptor 2B4</fullName>
    </submittedName>
</protein>
<evidence type="ECO:0000256" key="5">
    <source>
        <dbReference type="SAM" id="SignalP"/>
    </source>
</evidence>